<name>A0A3Q9GI14_9ACTO</name>
<reference evidence="2 3" key="1">
    <citation type="submission" date="2018-11" db="EMBL/GenBank/DDBJ databases">
        <title>Multidrug-resistant genes are associated with an 42-kb island TGI1 carrying a complex class 1 integron in a Trueperella pyogenes.</title>
        <authorList>
            <person name="Dong W."/>
        </authorList>
    </citation>
    <scope>NUCLEOTIDE SEQUENCE [LARGE SCALE GENOMIC DNA]</scope>
    <source>
        <strain evidence="2 3">TP4</strain>
    </source>
</reference>
<feature type="transmembrane region" description="Helical" evidence="1">
    <location>
        <begin position="52"/>
        <end position="69"/>
    </location>
</feature>
<feature type="transmembrane region" description="Helical" evidence="1">
    <location>
        <begin position="89"/>
        <end position="106"/>
    </location>
</feature>
<keyword evidence="1" id="KW-0812">Transmembrane</keyword>
<accession>A0A3Q9GI14</accession>
<proteinExistence type="predicted"/>
<organism evidence="2 3">
    <name type="scientific">Trueperella pyogenes</name>
    <dbReference type="NCBI Taxonomy" id="1661"/>
    <lineage>
        <taxon>Bacteria</taxon>
        <taxon>Bacillati</taxon>
        <taxon>Actinomycetota</taxon>
        <taxon>Actinomycetes</taxon>
        <taxon>Actinomycetales</taxon>
        <taxon>Actinomycetaceae</taxon>
        <taxon>Trueperella</taxon>
    </lineage>
</organism>
<feature type="transmembrane region" description="Helical" evidence="1">
    <location>
        <begin position="27"/>
        <end position="45"/>
    </location>
</feature>
<dbReference type="AlphaFoldDB" id="A0A3Q9GI14"/>
<keyword evidence="1" id="KW-0472">Membrane</keyword>
<evidence type="ECO:0000313" key="3">
    <source>
        <dbReference type="Proteomes" id="UP000275951"/>
    </source>
</evidence>
<dbReference type="RefSeq" id="WP_126920069.1">
    <property type="nucleotide sequence ID" value="NZ_CP033905.1"/>
</dbReference>
<dbReference type="EMBL" id="CP033905">
    <property type="protein sequence ID" value="AZR06674.1"/>
    <property type="molecule type" value="Genomic_DNA"/>
</dbReference>
<evidence type="ECO:0000313" key="2">
    <source>
        <dbReference type="EMBL" id="AZR06674.1"/>
    </source>
</evidence>
<gene>
    <name evidence="2" type="ORF">EBQ10_04755</name>
</gene>
<evidence type="ECO:0000256" key="1">
    <source>
        <dbReference type="SAM" id="Phobius"/>
    </source>
</evidence>
<dbReference type="Proteomes" id="UP000275951">
    <property type="component" value="Chromosome"/>
</dbReference>
<sequence length="120" mass="12718">MKFLLGALTGFFAALIATIVFPGPLDLPVVGFCLGIAILAAGAWFMWEWGKFFPWLGYVGGTFATTAWLTYFPPSGDTLRAASPGWTNAWVVASALAVVLPALLAARFTKKRAGGETSDS</sequence>
<keyword evidence="1" id="KW-1133">Transmembrane helix</keyword>
<protein>
    <submittedName>
        <fullName evidence="2">Uncharacterized protein</fullName>
    </submittedName>
</protein>